<reference evidence="2" key="2">
    <citation type="submission" date="2022-01" db="EMBL/GenBank/DDBJ databases">
        <authorList>
            <person name="Yamashiro T."/>
            <person name="Shiraishi A."/>
            <person name="Satake H."/>
            <person name="Nakayama K."/>
        </authorList>
    </citation>
    <scope>NUCLEOTIDE SEQUENCE</scope>
</reference>
<dbReference type="EMBL" id="BQNB010015959">
    <property type="protein sequence ID" value="GJT46134.1"/>
    <property type="molecule type" value="Genomic_DNA"/>
</dbReference>
<comment type="caution">
    <text evidence="2">The sequence shown here is derived from an EMBL/GenBank/DDBJ whole genome shotgun (WGS) entry which is preliminary data.</text>
</comment>
<dbReference type="InterPro" id="IPR006553">
    <property type="entry name" value="Leu-rich_rpt_Cys-con_subtyp"/>
</dbReference>
<keyword evidence="3" id="KW-1185">Reference proteome</keyword>
<dbReference type="SMART" id="SM00367">
    <property type="entry name" value="LRR_CC"/>
    <property type="match status" value="6"/>
</dbReference>
<evidence type="ECO:0000259" key="1">
    <source>
        <dbReference type="Pfam" id="PF25372"/>
    </source>
</evidence>
<gene>
    <name evidence="2" type="ORF">Tco_0954849</name>
</gene>
<dbReference type="Gene3D" id="3.80.10.10">
    <property type="entry name" value="Ribonuclease Inhibitor"/>
    <property type="match status" value="3"/>
</dbReference>
<dbReference type="Proteomes" id="UP001151760">
    <property type="component" value="Unassembled WGS sequence"/>
</dbReference>
<evidence type="ECO:0000313" key="3">
    <source>
        <dbReference type="Proteomes" id="UP001151760"/>
    </source>
</evidence>
<dbReference type="InterPro" id="IPR032675">
    <property type="entry name" value="LRR_dom_sf"/>
</dbReference>
<name>A0ABQ5E5L5_9ASTR</name>
<dbReference type="Pfam" id="PF25372">
    <property type="entry name" value="DUF7885"/>
    <property type="match status" value="1"/>
</dbReference>
<feature type="domain" description="F-box/LRR-repeat protein 15-like leucin rich repeat" evidence="1">
    <location>
        <begin position="7"/>
        <end position="166"/>
    </location>
</feature>
<dbReference type="SUPFAM" id="SSF52047">
    <property type="entry name" value="RNI-like"/>
    <property type="match status" value="1"/>
</dbReference>
<reference evidence="2" key="1">
    <citation type="journal article" date="2022" name="Int. J. Mol. Sci.">
        <title>Draft Genome of Tanacetum Coccineum: Genomic Comparison of Closely Related Tanacetum-Family Plants.</title>
        <authorList>
            <person name="Yamashiro T."/>
            <person name="Shiraishi A."/>
            <person name="Nakayama K."/>
            <person name="Satake H."/>
        </authorList>
    </citation>
    <scope>NUCLEOTIDE SEQUENCE</scope>
</reference>
<proteinExistence type="predicted"/>
<evidence type="ECO:0000313" key="2">
    <source>
        <dbReference type="EMBL" id="GJT46134.1"/>
    </source>
</evidence>
<dbReference type="InterPro" id="IPR057207">
    <property type="entry name" value="FBXL15_LRR"/>
</dbReference>
<protein>
    <submittedName>
        <fullName evidence="2">Leucine-rich repeat, cysteine-containing subtype protein</fullName>
    </submittedName>
</protein>
<accession>A0ABQ5E5L5</accession>
<sequence length="295" mass="32110">MKMIAESCPNIEHLDLSKWLDQKVGKLEFDDVGLVAIANACGHLVNVNLSGRLGFREIGIGSLVRSCKKLTTLIIGNCVTVTDKSLKMIREATRLEKLDLQGCYMISNLGLEYLANGKLKHCLETLYLNSCDRITDNGIIHLKKLASLRTLGLSRCGANITDYGVVALCELPNLEILHLDFLINITDISLLEIGRKCLNLLWINLSGCQTITSVGLRCFFGHQRLSKLFFGEKVLFMLSLSCSASKLEAVVAALSILSSHSLMTVSSDTKGIGSEAVVDVCWGSVGFTKPSPTSA</sequence>
<dbReference type="PANTHER" id="PTHR13318">
    <property type="entry name" value="PARTNER OF PAIRED, ISOFORM B-RELATED"/>
    <property type="match status" value="1"/>
</dbReference>
<organism evidence="2 3">
    <name type="scientific">Tanacetum coccineum</name>
    <dbReference type="NCBI Taxonomy" id="301880"/>
    <lineage>
        <taxon>Eukaryota</taxon>
        <taxon>Viridiplantae</taxon>
        <taxon>Streptophyta</taxon>
        <taxon>Embryophyta</taxon>
        <taxon>Tracheophyta</taxon>
        <taxon>Spermatophyta</taxon>
        <taxon>Magnoliopsida</taxon>
        <taxon>eudicotyledons</taxon>
        <taxon>Gunneridae</taxon>
        <taxon>Pentapetalae</taxon>
        <taxon>asterids</taxon>
        <taxon>campanulids</taxon>
        <taxon>Asterales</taxon>
        <taxon>Asteraceae</taxon>
        <taxon>Asteroideae</taxon>
        <taxon>Anthemideae</taxon>
        <taxon>Anthemidinae</taxon>
        <taxon>Tanacetum</taxon>
    </lineage>
</organism>